<feature type="domain" description="PAS" evidence="1">
    <location>
        <begin position="130"/>
        <end position="167"/>
    </location>
</feature>
<dbReference type="CDD" id="cd00130">
    <property type="entry name" value="PAS"/>
    <property type="match status" value="2"/>
</dbReference>
<comment type="caution">
    <text evidence="5">The sequence shown here is derived from an EMBL/GenBank/DDBJ whole genome shotgun (WGS) entry which is preliminary data.</text>
</comment>
<gene>
    <name evidence="5" type="ORF">DES51_101341</name>
</gene>
<dbReference type="SMART" id="SM00086">
    <property type="entry name" value="PAC"/>
    <property type="match status" value="5"/>
</dbReference>
<evidence type="ECO:0000259" key="3">
    <source>
        <dbReference type="PROSITE" id="PS50883"/>
    </source>
</evidence>
<dbReference type="RefSeq" id="WP_022936643.1">
    <property type="nucleotide sequence ID" value="NZ_CABKRQ010000001.1"/>
</dbReference>
<dbReference type="SMART" id="SM00052">
    <property type="entry name" value="EAL"/>
    <property type="match status" value="1"/>
</dbReference>
<feature type="domain" description="PAC" evidence="2">
    <location>
        <begin position="787"/>
        <end position="842"/>
    </location>
</feature>
<evidence type="ECO:0000259" key="1">
    <source>
        <dbReference type="PROSITE" id="PS50112"/>
    </source>
</evidence>
<dbReference type="PROSITE" id="PS50113">
    <property type="entry name" value="PAC"/>
    <property type="match status" value="2"/>
</dbReference>
<accession>A0A318LJ60</accession>
<dbReference type="CDD" id="cd01948">
    <property type="entry name" value="EAL"/>
    <property type="match status" value="1"/>
</dbReference>
<dbReference type="NCBIfam" id="TIGR00254">
    <property type="entry name" value="GGDEF"/>
    <property type="match status" value="1"/>
</dbReference>
<dbReference type="InterPro" id="IPR000700">
    <property type="entry name" value="PAS-assoc_C"/>
</dbReference>
<dbReference type="SUPFAM" id="SSF141868">
    <property type="entry name" value="EAL domain-like"/>
    <property type="match status" value="1"/>
</dbReference>
<dbReference type="InterPro" id="IPR000014">
    <property type="entry name" value="PAS"/>
</dbReference>
<dbReference type="InterPro" id="IPR001610">
    <property type="entry name" value="PAC"/>
</dbReference>
<proteinExistence type="predicted"/>
<dbReference type="InterPro" id="IPR013655">
    <property type="entry name" value="PAS_fold_3"/>
</dbReference>
<dbReference type="InterPro" id="IPR001633">
    <property type="entry name" value="EAL_dom"/>
</dbReference>
<dbReference type="Pfam" id="PF00990">
    <property type="entry name" value="GGDEF"/>
    <property type="match status" value="3"/>
</dbReference>
<dbReference type="PROSITE" id="PS50112">
    <property type="entry name" value="PAS"/>
    <property type="match status" value="2"/>
</dbReference>
<dbReference type="PROSITE" id="PS50887">
    <property type="entry name" value="GGDEF"/>
    <property type="match status" value="3"/>
</dbReference>
<feature type="domain" description="GGDEF" evidence="4">
    <location>
        <begin position="286"/>
        <end position="417"/>
    </location>
</feature>
<organism evidence="5 6">
    <name type="scientific">Dielma fastidiosa</name>
    <dbReference type="NCBI Taxonomy" id="1034346"/>
    <lineage>
        <taxon>Bacteria</taxon>
        <taxon>Bacillati</taxon>
        <taxon>Bacillota</taxon>
        <taxon>Erysipelotrichia</taxon>
        <taxon>Erysipelotrichales</taxon>
        <taxon>Erysipelotrichaceae</taxon>
        <taxon>Dielma</taxon>
    </lineage>
</organism>
<dbReference type="SMART" id="SM00267">
    <property type="entry name" value="GGDEF"/>
    <property type="match status" value="3"/>
</dbReference>
<dbReference type="InterPro" id="IPR043128">
    <property type="entry name" value="Rev_trsase/Diguanyl_cyclase"/>
</dbReference>
<feature type="domain" description="PAS" evidence="1">
    <location>
        <begin position="23"/>
        <end position="77"/>
    </location>
</feature>
<feature type="domain" description="GGDEF" evidence="4">
    <location>
        <begin position="1331"/>
        <end position="1451"/>
    </location>
</feature>
<sequence length="1710" mass="197684">MDGIMSNKLIDPSLGGVFECLFDEHFTLLSADDSLFQLLGYTRQEFYERFQDHLMDVIYETERSSIMNEINVQLKKGHVFMYENRLVCKDGQLKWIWISAQIMKGSRPYFHCIFHDTTKDKNAYENLIISEKRFQVIISQTQDVIFEMDVKNNHVYYSDNYEKAFGYKVPLDNFPASMFAGDIIYEEDKDKLFNAFQSLRNGSNSMQCEYRLKYRNQGYHWVEVKATAIRDEQGNLLNMIGIITDINETKQAILTSMKEADFDALSGLYNRRGFLKQFDTLLADKQAFTLILIDLDDFKDINDNLGHLEGDHVLYKVAESLKLAFHDQIIGRYGGDEFIICTTMPYTQEALSNKILAFQTNIQQQFYADYHIDLGFSVGASAYPLHGEDFLSLFDKADAAMYEAKKNGKQQFVMYKENHYFFNAPQKIMKKTFRDQCIEYILDLIMKQPEHSDLIPELLNYLGNVFNCDRISIYAARQRIYAWYRLAEYEITDSDSSIIETLFDEQGGIYFYDNVETVDASAIKTWLKQRQALAAVLSKTAGSQLIICIEDCHATRDVTEESKYTIQLICELISTILLKKLSHSSRQEVVPTADFDDFPACIYSLETDQPQLKAISNKLLKMLGYENESQYLHSSTGSFIDMIAPEHQALAYQALTKAKNDGKYNAVYQIIGKDKHSIWVKAEGQIIKDQPFIILWYTEFTEIKEKLMQLEHKEFLYRTALQKSHVNVWEYNVKEKALFLTESAVEKHSLNVAEGNMPETLIEKGIIHPMSIPIVRQLYQKLDEGIKQIQADVLTRDKDGKSWWWERINYHMIYDQDGQPELAVAIGEDVTKQKETQLHYQKELFYQVIQNKDLIASFQGNITKNRIDTIEGIAVHDYEILTYDDVLELQKVFSASQEDVLRVQNVLSKEAVISAYSHGENFIFCDYRRKDLNGNLSWVRALSKIFLDGNGNDLHMLGVLQNIDANKTLENMIHQNIERDPLTNVYSKETLIAMIERILFEAPPYHEPFALLLFHVDSNNFNADTQDNISKVLKELASHLLLCFSKNKLVGKLYAGEFAVFIYSNFDEESILRYINEIKQSMRMYSIIPGIQEPINILFGAVIDQTSKSFDELYSRAKKAMQDMSQNIYIEGSNDLMNEVPVSSEKTQIDLTEFINHLHYSSALPINMQEILGEIRKLYQGDRAYLYDVIHDQLTVNTDVTCEHDSQLKLNADKIKQWAALHKEGALLKFKQLEELRDTDSLPANHEYPSLMVPMIENHELIAVIGIDNVKQYKDQLAFLHAILFIMVHEQHLLRFQEENEYYQAFDPLTKVKNRMSFFQYSKDLNVDALISLGVITLDINGLKDLNKQYGMAYGDALITELAAALSNTGCEHIYRYDSDEFLVIFENITYERFIEMSAAVKNDANSICSVAIGFAWAEKQISLYNLINSAVDQRTMDKQIHYGEYALLNKNDERTQEHHRLMQAVEMQYLKMYLQQKVNSANGHVVGAEALIRYQDQPHGLVGPDKFIPYLENTGLIFYVDFFIFEEVHKLLAMWRQKGIELIPISLNFSRVTLLGDKLVERMNQINQKYGIDRDLIEIEITENMGEIERNTIIKIGQEIKAAGYRLALDDFGAKYSNLSIISDLKFDTLKFDKGLVDYLVQNENARWILECIIALCKKMDIYNVAEGVEIKEQVAILAELGCTYIQGYYYSRPVAASLFDTSHNYREH</sequence>
<dbReference type="STRING" id="1034346.GCA_000313565_00337"/>
<evidence type="ECO:0000259" key="4">
    <source>
        <dbReference type="PROSITE" id="PS50887"/>
    </source>
</evidence>
<evidence type="ECO:0000259" key="2">
    <source>
        <dbReference type="PROSITE" id="PS50113"/>
    </source>
</evidence>
<feature type="domain" description="EAL" evidence="3">
    <location>
        <begin position="1455"/>
        <end position="1709"/>
    </location>
</feature>
<dbReference type="InterPro" id="IPR035965">
    <property type="entry name" value="PAS-like_dom_sf"/>
</dbReference>
<dbReference type="Pfam" id="PF08447">
    <property type="entry name" value="PAS_3"/>
    <property type="match status" value="3"/>
</dbReference>
<dbReference type="OrthoDB" id="9805474at2"/>
<dbReference type="NCBIfam" id="TIGR00229">
    <property type="entry name" value="sensory_box"/>
    <property type="match status" value="2"/>
</dbReference>
<feature type="domain" description="GGDEF" evidence="4">
    <location>
        <begin position="1007"/>
        <end position="1141"/>
    </location>
</feature>
<dbReference type="Pfam" id="PF00563">
    <property type="entry name" value="EAL"/>
    <property type="match status" value="1"/>
</dbReference>
<dbReference type="PANTHER" id="PTHR44757">
    <property type="entry name" value="DIGUANYLATE CYCLASE DGCP"/>
    <property type="match status" value="1"/>
</dbReference>
<evidence type="ECO:0000313" key="6">
    <source>
        <dbReference type="Proteomes" id="UP000247612"/>
    </source>
</evidence>
<dbReference type="Gene3D" id="3.30.450.20">
    <property type="entry name" value="PAS domain"/>
    <property type="match status" value="4"/>
</dbReference>
<reference evidence="5 6" key="1">
    <citation type="submission" date="2018-05" db="EMBL/GenBank/DDBJ databases">
        <title>Genomic Encyclopedia of Type Strains, Phase IV (KMG-IV): sequencing the most valuable type-strain genomes for metagenomic binning, comparative biology and taxonomic classification.</title>
        <authorList>
            <person name="Goeker M."/>
        </authorList>
    </citation>
    <scope>NUCLEOTIDE SEQUENCE [LARGE SCALE GENOMIC DNA]</scope>
    <source>
        <strain evidence="5 6">JC118</strain>
    </source>
</reference>
<dbReference type="InterPro" id="IPR035919">
    <property type="entry name" value="EAL_sf"/>
</dbReference>
<name>A0A318LJ60_9FIRM</name>
<dbReference type="PANTHER" id="PTHR44757:SF2">
    <property type="entry name" value="BIOFILM ARCHITECTURE MAINTENANCE PROTEIN MBAA"/>
    <property type="match status" value="1"/>
</dbReference>
<feature type="domain" description="PAC" evidence="2">
    <location>
        <begin position="206"/>
        <end position="258"/>
    </location>
</feature>
<dbReference type="EMBL" id="QJKH01000001">
    <property type="protein sequence ID" value="PXX81727.1"/>
    <property type="molecule type" value="Genomic_DNA"/>
</dbReference>
<dbReference type="CDD" id="cd01949">
    <property type="entry name" value="GGDEF"/>
    <property type="match status" value="1"/>
</dbReference>
<dbReference type="SUPFAM" id="SSF55073">
    <property type="entry name" value="Nucleotide cyclase"/>
    <property type="match status" value="3"/>
</dbReference>
<dbReference type="InterPro" id="IPR000160">
    <property type="entry name" value="GGDEF_dom"/>
</dbReference>
<keyword evidence="6" id="KW-1185">Reference proteome</keyword>
<dbReference type="SUPFAM" id="SSF55785">
    <property type="entry name" value="PYP-like sensor domain (PAS domain)"/>
    <property type="match status" value="4"/>
</dbReference>
<dbReference type="Gene3D" id="3.30.70.270">
    <property type="match status" value="3"/>
</dbReference>
<dbReference type="Proteomes" id="UP000247612">
    <property type="component" value="Unassembled WGS sequence"/>
</dbReference>
<protein>
    <submittedName>
        <fullName evidence="5">PAS domain S-box-containing protein/diguanylate cyclase (GGDEF)-like protein</fullName>
    </submittedName>
</protein>
<evidence type="ECO:0000313" key="5">
    <source>
        <dbReference type="EMBL" id="PXX81727.1"/>
    </source>
</evidence>
<dbReference type="InterPro" id="IPR052155">
    <property type="entry name" value="Biofilm_reg_signaling"/>
</dbReference>
<dbReference type="InterPro" id="IPR029787">
    <property type="entry name" value="Nucleotide_cyclase"/>
</dbReference>
<dbReference type="PROSITE" id="PS50883">
    <property type="entry name" value="EAL"/>
    <property type="match status" value="1"/>
</dbReference>
<dbReference type="Gene3D" id="3.20.20.450">
    <property type="entry name" value="EAL domain"/>
    <property type="match status" value="1"/>
</dbReference>